<dbReference type="GO" id="GO:0006355">
    <property type="term" value="P:regulation of DNA-templated transcription"/>
    <property type="evidence" value="ECO:0007669"/>
    <property type="project" value="InterPro"/>
</dbReference>
<keyword evidence="2" id="KW-0802">TPR repeat</keyword>
<dbReference type="InterPro" id="IPR031101">
    <property type="entry name" value="Ctr9"/>
</dbReference>
<reference evidence="3" key="2">
    <citation type="journal article" date="2024" name="Plant">
        <title>Genomic evolution and insights into agronomic trait innovations of Sesamum species.</title>
        <authorList>
            <person name="Miao H."/>
            <person name="Wang L."/>
            <person name="Qu L."/>
            <person name="Liu H."/>
            <person name="Sun Y."/>
            <person name="Le M."/>
            <person name="Wang Q."/>
            <person name="Wei S."/>
            <person name="Zheng Y."/>
            <person name="Lin W."/>
            <person name="Duan Y."/>
            <person name="Cao H."/>
            <person name="Xiong S."/>
            <person name="Wang X."/>
            <person name="Wei L."/>
            <person name="Li C."/>
            <person name="Ma Q."/>
            <person name="Ju M."/>
            <person name="Zhao R."/>
            <person name="Li G."/>
            <person name="Mu C."/>
            <person name="Tian Q."/>
            <person name="Mei H."/>
            <person name="Zhang T."/>
            <person name="Gao T."/>
            <person name="Zhang H."/>
        </authorList>
    </citation>
    <scope>NUCLEOTIDE SEQUENCE</scope>
    <source>
        <strain evidence="3">3651</strain>
    </source>
</reference>
<dbReference type="GO" id="GO:0016593">
    <property type="term" value="C:Cdc73/Paf1 complex"/>
    <property type="evidence" value="ECO:0007669"/>
    <property type="project" value="TreeGrafter"/>
</dbReference>
<evidence type="ECO:0000313" key="3">
    <source>
        <dbReference type="EMBL" id="KAK4415749.1"/>
    </source>
</evidence>
<sequence length="128" mass="14616">MSTDISAALDAFKSARDLLKKGNEDMPLELLNIGALNLEMGDLQVLEATGRSFNVQMPDVFINLAHVHFAQGNFALAVKMYQNCLRKFYYNTESQLLLYLARAHCEAQQWQDCTKSYPRNSFKLHIKI</sequence>
<dbReference type="Gene3D" id="1.25.40.10">
    <property type="entry name" value="Tetratricopeptide repeat domain"/>
    <property type="match status" value="1"/>
</dbReference>
<evidence type="ECO:0000256" key="2">
    <source>
        <dbReference type="ARBA" id="ARBA00022803"/>
    </source>
</evidence>
<gene>
    <name evidence="3" type="ORF">Salat_2682300</name>
</gene>
<name>A0AAE1XPN7_9LAMI</name>
<dbReference type="PANTHER" id="PTHR14027:SF2">
    <property type="entry name" value="RNA POLYMERASE-ASSOCIATED PROTEIN CTR9 HOMOLOG"/>
    <property type="match status" value="1"/>
</dbReference>
<dbReference type="GO" id="GO:0006368">
    <property type="term" value="P:transcription elongation by RNA polymerase II"/>
    <property type="evidence" value="ECO:0007669"/>
    <property type="project" value="TreeGrafter"/>
</dbReference>
<comment type="caution">
    <text evidence="3">The sequence shown here is derived from an EMBL/GenBank/DDBJ whole genome shotgun (WGS) entry which is preliminary data.</text>
</comment>
<dbReference type="SUPFAM" id="SSF48452">
    <property type="entry name" value="TPR-like"/>
    <property type="match status" value="1"/>
</dbReference>
<dbReference type="PANTHER" id="PTHR14027">
    <property type="entry name" value="RNA POLYMERASE-ASSOCIATED PROTEIN CTR9"/>
    <property type="match status" value="1"/>
</dbReference>
<dbReference type="EMBL" id="JACGWO010000011">
    <property type="protein sequence ID" value="KAK4415749.1"/>
    <property type="molecule type" value="Genomic_DNA"/>
</dbReference>
<dbReference type="GO" id="GO:0000993">
    <property type="term" value="F:RNA polymerase II complex binding"/>
    <property type="evidence" value="ECO:0007669"/>
    <property type="project" value="TreeGrafter"/>
</dbReference>
<evidence type="ECO:0000256" key="1">
    <source>
        <dbReference type="ARBA" id="ARBA00022737"/>
    </source>
</evidence>
<dbReference type="SMART" id="SM00028">
    <property type="entry name" value="TPR"/>
    <property type="match status" value="1"/>
</dbReference>
<dbReference type="AlphaFoldDB" id="A0AAE1XPN7"/>
<evidence type="ECO:0000313" key="4">
    <source>
        <dbReference type="Proteomes" id="UP001293254"/>
    </source>
</evidence>
<organism evidence="3 4">
    <name type="scientific">Sesamum alatum</name>
    <dbReference type="NCBI Taxonomy" id="300844"/>
    <lineage>
        <taxon>Eukaryota</taxon>
        <taxon>Viridiplantae</taxon>
        <taxon>Streptophyta</taxon>
        <taxon>Embryophyta</taxon>
        <taxon>Tracheophyta</taxon>
        <taxon>Spermatophyta</taxon>
        <taxon>Magnoliopsida</taxon>
        <taxon>eudicotyledons</taxon>
        <taxon>Gunneridae</taxon>
        <taxon>Pentapetalae</taxon>
        <taxon>asterids</taxon>
        <taxon>lamiids</taxon>
        <taxon>Lamiales</taxon>
        <taxon>Pedaliaceae</taxon>
        <taxon>Sesamum</taxon>
    </lineage>
</organism>
<accession>A0AAE1XPN7</accession>
<dbReference type="InterPro" id="IPR011990">
    <property type="entry name" value="TPR-like_helical_dom_sf"/>
</dbReference>
<dbReference type="Proteomes" id="UP001293254">
    <property type="component" value="Unassembled WGS sequence"/>
</dbReference>
<keyword evidence="4" id="KW-1185">Reference proteome</keyword>
<dbReference type="InterPro" id="IPR019734">
    <property type="entry name" value="TPR_rpt"/>
</dbReference>
<reference evidence="3" key="1">
    <citation type="submission" date="2020-06" db="EMBL/GenBank/DDBJ databases">
        <authorList>
            <person name="Li T."/>
            <person name="Hu X."/>
            <person name="Zhang T."/>
            <person name="Song X."/>
            <person name="Zhang H."/>
            <person name="Dai N."/>
            <person name="Sheng W."/>
            <person name="Hou X."/>
            <person name="Wei L."/>
        </authorList>
    </citation>
    <scope>NUCLEOTIDE SEQUENCE</scope>
    <source>
        <strain evidence="3">3651</strain>
        <tissue evidence="3">Leaf</tissue>
    </source>
</reference>
<protein>
    <submittedName>
        <fullName evidence="3">Protein CTR9</fullName>
    </submittedName>
</protein>
<proteinExistence type="predicted"/>
<keyword evidence="1" id="KW-0677">Repeat</keyword>